<evidence type="ECO:0000313" key="2">
    <source>
        <dbReference type="EMBL" id="CAG7638704.1"/>
    </source>
</evidence>
<dbReference type="InterPro" id="IPR058094">
    <property type="entry name" value="Ig-like_OmpL47-like"/>
</dbReference>
<organism evidence="2 3">
    <name type="scientific">Paenibacillus allorhizosphaerae</name>
    <dbReference type="NCBI Taxonomy" id="2849866"/>
    <lineage>
        <taxon>Bacteria</taxon>
        <taxon>Bacillati</taxon>
        <taxon>Bacillota</taxon>
        <taxon>Bacilli</taxon>
        <taxon>Bacillales</taxon>
        <taxon>Paenibacillaceae</taxon>
        <taxon>Paenibacillus</taxon>
    </lineage>
</organism>
<dbReference type="Proteomes" id="UP000730618">
    <property type="component" value="Unassembled WGS sequence"/>
</dbReference>
<feature type="transmembrane region" description="Helical" evidence="1">
    <location>
        <begin position="61"/>
        <end position="82"/>
    </location>
</feature>
<keyword evidence="1" id="KW-1133">Transmembrane helix</keyword>
<evidence type="ECO:0000313" key="3">
    <source>
        <dbReference type="Proteomes" id="UP000730618"/>
    </source>
</evidence>
<keyword evidence="1" id="KW-0472">Membrane</keyword>
<keyword evidence="1" id="KW-0812">Transmembrane</keyword>
<evidence type="ECO:0000256" key="1">
    <source>
        <dbReference type="SAM" id="Phobius"/>
    </source>
</evidence>
<comment type="caution">
    <text evidence="2">The sequence shown here is derived from an EMBL/GenBank/DDBJ whole genome shotgun (WGS) entry which is preliminary data.</text>
</comment>
<dbReference type="EMBL" id="CAJVCE010000006">
    <property type="protein sequence ID" value="CAG7638704.1"/>
    <property type="molecule type" value="Genomic_DNA"/>
</dbReference>
<evidence type="ECO:0008006" key="4">
    <source>
        <dbReference type="Google" id="ProtNLM"/>
    </source>
</evidence>
<proteinExistence type="predicted"/>
<protein>
    <recommendedName>
        <fullName evidence="4">Bacterial Ig-like domain-containing protein</fullName>
    </recommendedName>
</protein>
<gene>
    <name evidence="2" type="ORF">PAECIP111802_02468</name>
</gene>
<sequence>MISSRDDAISCLRSVMTKRRIVRLGVNVKARSKEWAASEGSNYAILGGTFVSRYRQITGKCISVGLVFLMSLFSLFPFVALAEPEKPQPKETPFPPIHNSIAALALPNGQIANEHIQALIGSSGRFNMGIKDLSAADRWYNIIYNWPSAPNTSFTTVKVDGADRVFGQDGAFTSAPHNVDDSTNEAIWKFGDISVKQALQTGINPATGIPDAVKIRYTMTNTGTQNHNVGLRMMIDTMVNGNDSAPFRVPAASGGIESVNTEKNYLNDQVPAFWQAFNNFNNPDISSQYTMRGNGATPPDRFTIANWNSIQATQWDYTITPNRQTGDSAVGMWWNPETLAPGETKTITTYYGRPGVGGNQTLVLSGRQRLSYPEWSASPLNLIAYLNNNLGSTLNNVTVKLVPSSGLTLVDGDAVHTVGNLAVGANAQTTWRVKPTAEGIHQLTVNAYRDGAADPFATATYQIEALAPVVPPNVSLGGDRGNQNDGTPIAGRTSPLTVNASFNNPQASSVTLVAIDATGDRYQAEMHTTNGIDWTLTFTPSQVGLWETPLTIEITPHYPDRPDVTQHFEIVLIDPSGIVYNAERGDQTVWPLPGATVVLQYNDPELGAWVNMSEEAYPGRLDPITNPQTTGQDGRYAWDVAAGQYRVLVSRPGFQSATSRVVTVPPPVTDLHVGLTPTDRVAPTLQVNGVTEGATYTAPVTVQYSASDNEAGVRSVTYRLDAGAQQSAGTSGSFPVSAPGAHTVDFLVVDHAGNELAKQVKFTIAEPPDTVAPVSTLTANPAAPNGTNGWYTSNITVTFSAVDNVSGSGVDKIQYRMNGGTWNDYTVPVVLTADGSYNVEYFSKDHAGNSEAVKSVTLKLDKTAPVTRYNLAPLSSVSPSGKTYISGFKVTLTPSDNASTVTGTVYRINGSAWSPYTGAFDIQAATTQTVEYYSTDGAGNKEKFNLMDFIRGIFTGNQ</sequence>
<reference evidence="2 3" key="1">
    <citation type="submission" date="2021-06" db="EMBL/GenBank/DDBJ databases">
        <authorList>
            <person name="Criscuolo A."/>
        </authorList>
    </citation>
    <scope>NUCLEOTIDE SEQUENCE [LARGE SCALE GENOMIC DNA]</scope>
    <source>
        <strain evidence="3">CIP 111802</strain>
    </source>
</reference>
<name>A0ABM8VGH5_9BACL</name>
<keyword evidence="3" id="KW-1185">Reference proteome</keyword>
<accession>A0ABM8VGH5</accession>
<dbReference type="NCBIfam" id="NF047446">
    <property type="entry name" value="barrel_OmpL47"/>
    <property type="match status" value="3"/>
</dbReference>